<evidence type="ECO:0000313" key="1">
    <source>
        <dbReference type="EMBL" id="MFC0080890.1"/>
    </source>
</evidence>
<dbReference type="Pfam" id="PF00300">
    <property type="entry name" value="His_Phos_1"/>
    <property type="match status" value="1"/>
</dbReference>
<keyword evidence="2" id="KW-1185">Reference proteome</keyword>
<evidence type="ECO:0000313" key="2">
    <source>
        <dbReference type="Proteomes" id="UP001589788"/>
    </source>
</evidence>
<name>A0ABV6BZN3_9ACTN</name>
<sequence length="208" mass="21985">MVSVQRREFGPGADVTVLLCRHGRTALNAQGVLRGRLDPPLDEVGRAEAEALARALVPWRPRRVLSSPRQRAQQTAAALAKAVGLAVEVDPRLDDRDYGEWAGLPASDLVARFGSVDAAPGVEAVEAVAARARRALLDAAAEALGGTVVLVAHDAVNRALLRALDPSLGDPERLPQPTGCVNVLERSAGQWRVDVVGRVGTGRRQPGP</sequence>
<accession>A0ABV6BZN3</accession>
<dbReference type="PANTHER" id="PTHR48100:SF62">
    <property type="entry name" value="GLUCOSYL-3-PHOSPHOGLYCERATE PHOSPHATASE"/>
    <property type="match status" value="1"/>
</dbReference>
<dbReference type="Proteomes" id="UP001589788">
    <property type="component" value="Unassembled WGS sequence"/>
</dbReference>
<comment type="caution">
    <text evidence="1">The sequence shown here is derived from an EMBL/GenBank/DDBJ whole genome shotgun (WGS) entry which is preliminary data.</text>
</comment>
<dbReference type="CDD" id="cd07067">
    <property type="entry name" value="HP_PGM_like"/>
    <property type="match status" value="1"/>
</dbReference>
<proteinExistence type="predicted"/>
<reference evidence="1 2" key="1">
    <citation type="submission" date="2024-09" db="EMBL/GenBank/DDBJ databases">
        <authorList>
            <person name="Sun Q."/>
            <person name="Mori K."/>
        </authorList>
    </citation>
    <scope>NUCLEOTIDE SEQUENCE [LARGE SCALE GENOMIC DNA]</scope>
    <source>
        <strain evidence="1 2">JCM 15389</strain>
    </source>
</reference>
<protein>
    <submittedName>
        <fullName evidence="1">Histidine phosphatase family protein</fullName>
    </submittedName>
</protein>
<dbReference type="EMBL" id="JBHLYQ010000008">
    <property type="protein sequence ID" value="MFC0080890.1"/>
    <property type="molecule type" value="Genomic_DNA"/>
</dbReference>
<dbReference type="RefSeq" id="WP_377787575.1">
    <property type="nucleotide sequence ID" value="NZ_JBHLYQ010000008.1"/>
</dbReference>
<dbReference type="InterPro" id="IPR013078">
    <property type="entry name" value="His_Pase_superF_clade-1"/>
</dbReference>
<dbReference type="SMART" id="SM00855">
    <property type="entry name" value="PGAM"/>
    <property type="match status" value="1"/>
</dbReference>
<gene>
    <name evidence="1" type="ORF">ACFFRE_01800</name>
</gene>
<organism evidence="1 2">
    <name type="scientific">Aciditerrimonas ferrireducens</name>
    <dbReference type="NCBI Taxonomy" id="667306"/>
    <lineage>
        <taxon>Bacteria</taxon>
        <taxon>Bacillati</taxon>
        <taxon>Actinomycetota</taxon>
        <taxon>Acidimicrobiia</taxon>
        <taxon>Acidimicrobiales</taxon>
        <taxon>Acidimicrobiaceae</taxon>
        <taxon>Aciditerrimonas</taxon>
    </lineage>
</organism>
<dbReference type="PANTHER" id="PTHR48100">
    <property type="entry name" value="BROAD-SPECIFICITY PHOSPHATASE YOR283W-RELATED"/>
    <property type="match status" value="1"/>
</dbReference>
<dbReference type="InterPro" id="IPR050275">
    <property type="entry name" value="PGM_Phosphatase"/>
</dbReference>
<dbReference type="InterPro" id="IPR029033">
    <property type="entry name" value="His_PPase_superfam"/>
</dbReference>
<dbReference type="SUPFAM" id="SSF53254">
    <property type="entry name" value="Phosphoglycerate mutase-like"/>
    <property type="match status" value="1"/>
</dbReference>
<dbReference type="Gene3D" id="3.40.50.1240">
    <property type="entry name" value="Phosphoglycerate mutase-like"/>
    <property type="match status" value="1"/>
</dbReference>